<name>A0A0C9YJ26_9AGAM</name>
<dbReference type="GO" id="GO:0005777">
    <property type="term" value="C:peroxisome"/>
    <property type="evidence" value="ECO:0007669"/>
    <property type="project" value="TreeGrafter"/>
</dbReference>
<dbReference type="PANTHER" id="PTHR10430:SF39">
    <property type="entry name" value="PEROXISOMAL MEMBRANE ASSOCIATED PROTEIN 20"/>
    <property type="match status" value="1"/>
</dbReference>
<keyword evidence="4 7" id="KW-0560">Oxidoreductase</keyword>
<keyword evidence="3 7" id="KW-0049">Antioxidant</keyword>
<gene>
    <name evidence="9" type="ORF">PISMIDRAFT_686057</name>
</gene>
<evidence type="ECO:0000256" key="7">
    <source>
        <dbReference type="RuleBase" id="RU366011"/>
    </source>
</evidence>
<evidence type="ECO:0000256" key="3">
    <source>
        <dbReference type="ARBA" id="ARBA00022862"/>
    </source>
</evidence>
<dbReference type="SUPFAM" id="SSF52833">
    <property type="entry name" value="Thioredoxin-like"/>
    <property type="match status" value="1"/>
</dbReference>
<dbReference type="InterPro" id="IPR036249">
    <property type="entry name" value="Thioredoxin-like_sf"/>
</dbReference>
<dbReference type="InterPro" id="IPR037944">
    <property type="entry name" value="PRX5-like"/>
</dbReference>
<dbReference type="Gene3D" id="3.40.30.10">
    <property type="entry name" value="Glutaredoxin"/>
    <property type="match status" value="1"/>
</dbReference>
<dbReference type="GO" id="GO:0005739">
    <property type="term" value="C:mitochondrion"/>
    <property type="evidence" value="ECO:0007669"/>
    <property type="project" value="TreeGrafter"/>
</dbReference>
<dbReference type="InterPro" id="IPR013740">
    <property type="entry name" value="Redoxin"/>
</dbReference>
<evidence type="ECO:0000256" key="6">
    <source>
        <dbReference type="PIRSR" id="PIRSR637944-1"/>
    </source>
</evidence>
<keyword evidence="5 7" id="KW-0676">Redox-active center</keyword>
<protein>
    <recommendedName>
        <fullName evidence="8">Thioredoxin domain-containing protein</fullName>
    </recommendedName>
</protein>
<evidence type="ECO:0000256" key="1">
    <source>
        <dbReference type="ARBA" id="ARBA00010505"/>
    </source>
</evidence>
<organism evidence="9 10">
    <name type="scientific">Pisolithus microcarpus 441</name>
    <dbReference type="NCBI Taxonomy" id="765257"/>
    <lineage>
        <taxon>Eukaryota</taxon>
        <taxon>Fungi</taxon>
        <taxon>Dikarya</taxon>
        <taxon>Basidiomycota</taxon>
        <taxon>Agaricomycotina</taxon>
        <taxon>Agaricomycetes</taxon>
        <taxon>Agaricomycetidae</taxon>
        <taxon>Boletales</taxon>
        <taxon>Sclerodermatineae</taxon>
        <taxon>Pisolithaceae</taxon>
        <taxon>Pisolithus</taxon>
    </lineage>
</organism>
<dbReference type="PROSITE" id="PS51352">
    <property type="entry name" value="THIOREDOXIN_2"/>
    <property type="match status" value="1"/>
</dbReference>
<proteinExistence type="inferred from homology"/>
<reference evidence="9 10" key="1">
    <citation type="submission" date="2014-04" db="EMBL/GenBank/DDBJ databases">
        <authorList>
            <consortium name="DOE Joint Genome Institute"/>
            <person name="Kuo A."/>
            <person name="Kohler A."/>
            <person name="Costa M.D."/>
            <person name="Nagy L.G."/>
            <person name="Floudas D."/>
            <person name="Copeland A."/>
            <person name="Barry K.W."/>
            <person name="Cichocki N."/>
            <person name="Veneault-Fourrey C."/>
            <person name="LaButti K."/>
            <person name="Lindquist E.A."/>
            <person name="Lipzen A."/>
            <person name="Lundell T."/>
            <person name="Morin E."/>
            <person name="Murat C."/>
            <person name="Sun H."/>
            <person name="Tunlid A."/>
            <person name="Henrissat B."/>
            <person name="Grigoriev I.V."/>
            <person name="Hibbett D.S."/>
            <person name="Martin F."/>
            <person name="Nordberg H.P."/>
            <person name="Cantor M.N."/>
            <person name="Hua S.X."/>
        </authorList>
    </citation>
    <scope>NUCLEOTIDE SEQUENCE [LARGE SCALE GENOMIC DNA]</scope>
    <source>
        <strain evidence="9 10">441</strain>
    </source>
</reference>
<evidence type="ECO:0000256" key="4">
    <source>
        <dbReference type="ARBA" id="ARBA00023002"/>
    </source>
</evidence>
<dbReference type="InterPro" id="IPR013766">
    <property type="entry name" value="Thioredoxin_domain"/>
</dbReference>
<dbReference type="GO" id="GO:0045454">
    <property type="term" value="P:cell redox homeostasis"/>
    <property type="evidence" value="ECO:0007669"/>
    <property type="project" value="TreeGrafter"/>
</dbReference>
<dbReference type="PANTHER" id="PTHR10430">
    <property type="entry name" value="PEROXIREDOXIN"/>
    <property type="match status" value="1"/>
</dbReference>
<dbReference type="STRING" id="765257.A0A0C9YJ26"/>
<dbReference type="CDD" id="cd03013">
    <property type="entry name" value="PRX5_like"/>
    <property type="match status" value="1"/>
</dbReference>
<evidence type="ECO:0000259" key="8">
    <source>
        <dbReference type="PROSITE" id="PS51352"/>
    </source>
</evidence>
<keyword evidence="10" id="KW-1185">Reference proteome</keyword>
<evidence type="ECO:0000256" key="5">
    <source>
        <dbReference type="ARBA" id="ARBA00023284"/>
    </source>
</evidence>
<comment type="similarity">
    <text evidence="1 7">Belongs to the peroxiredoxin family. Prx5 subfamily.</text>
</comment>
<dbReference type="HOGENOM" id="CLU_072440_3_1_1"/>
<dbReference type="Proteomes" id="UP000054018">
    <property type="component" value="Unassembled WGS sequence"/>
</dbReference>
<dbReference type="AlphaFoldDB" id="A0A0C9YJ26"/>
<dbReference type="GO" id="GO:0034599">
    <property type="term" value="P:cellular response to oxidative stress"/>
    <property type="evidence" value="ECO:0007669"/>
    <property type="project" value="InterPro"/>
</dbReference>
<reference evidence="10" key="2">
    <citation type="submission" date="2015-01" db="EMBL/GenBank/DDBJ databases">
        <title>Evolutionary Origins and Diversification of the Mycorrhizal Mutualists.</title>
        <authorList>
            <consortium name="DOE Joint Genome Institute"/>
            <consortium name="Mycorrhizal Genomics Consortium"/>
            <person name="Kohler A."/>
            <person name="Kuo A."/>
            <person name="Nagy L.G."/>
            <person name="Floudas D."/>
            <person name="Copeland A."/>
            <person name="Barry K.W."/>
            <person name="Cichocki N."/>
            <person name="Veneault-Fourrey C."/>
            <person name="LaButti K."/>
            <person name="Lindquist E.A."/>
            <person name="Lipzen A."/>
            <person name="Lundell T."/>
            <person name="Morin E."/>
            <person name="Murat C."/>
            <person name="Riley R."/>
            <person name="Ohm R."/>
            <person name="Sun H."/>
            <person name="Tunlid A."/>
            <person name="Henrissat B."/>
            <person name="Grigoriev I.V."/>
            <person name="Hibbett D.S."/>
            <person name="Martin F."/>
        </authorList>
    </citation>
    <scope>NUCLEOTIDE SEQUENCE [LARGE SCALE GENOMIC DNA]</scope>
    <source>
        <strain evidence="10">441</strain>
    </source>
</reference>
<dbReference type="EMBL" id="KN833849">
    <property type="protein sequence ID" value="KIK16696.1"/>
    <property type="molecule type" value="Genomic_DNA"/>
</dbReference>
<dbReference type="OrthoDB" id="1882547at2759"/>
<evidence type="ECO:0000313" key="9">
    <source>
        <dbReference type="EMBL" id="KIK16696.1"/>
    </source>
</evidence>
<sequence length="178" mass="19200">MTSIITGAAHAAHSAAANILETAQIKEGERIPVKPVKENDPRQRFNIDLSGKNLILGIPGAFTPTCSSQVPSYVADYDKFKAKGIKDIFVVSINDAYVMKAWKEKLAPQGTGVRFIADDRGEFTGTLGLVFNATEELGGLRAKRYVIIAQDGKAEYVGVEPDVSKTTITSATTLIEKL</sequence>
<dbReference type="GO" id="GO:0042744">
    <property type="term" value="P:hydrogen peroxide catabolic process"/>
    <property type="evidence" value="ECO:0007669"/>
    <property type="project" value="TreeGrafter"/>
</dbReference>
<comment type="function">
    <text evidence="7">Thiol-specific peroxidase that catalyzes the reduction of hydrogen peroxide and organic hydroperoxides to water and alcohols, respectively. Plays a role in cell protection against oxidative stress by detoxifying peroxides.</text>
</comment>
<feature type="domain" description="Thioredoxin" evidence="8">
    <location>
        <begin position="9"/>
        <end position="178"/>
    </location>
</feature>
<evidence type="ECO:0000256" key="2">
    <source>
        <dbReference type="ARBA" id="ARBA00022559"/>
    </source>
</evidence>
<keyword evidence="2 7" id="KW-0575">Peroxidase</keyword>
<dbReference type="GO" id="GO:0005829">
    <property type="term" value="C:cytosol"/>
    <property type="evidence" value="ECO:0007669"/>
    <property type="project" value="TreeGrafter"/>
</dbReference>
<accession>A0A0C9YJ26</accession>
<dbReference type="GO" id="GO:0008379">
    <property type="term" value="F:thioredoxin peroxidase activity"/>
    <property type="evidence" value="ECO:0007669"/>
    <property type="project" value="InterPro"/>
</dbReference>
<dbReference type="Pfam" id="PF08534">
    <property type="entry name" value="Redoxin"/>
    <property type="match status" value="1"/>
</dbReference>
<feature type="active site" description="Cysteine sulfenic acid (-SOH) intermediate" evidence="6">
    <location>
        <position position="66"/>
    </location>
</feature>
<evidence type="ECO:0000313" key="10">
    <source>
        <dbReference type="Proteomes" id="UP000054018"/>
    </source>
</evidence>